<gene>
    <name evidence="1" type="ORF">CR513_25526</name>
</gene>
<dbReference type="OrthoDB" id="10555774at2759"/>
<evidence type="ECO:0000313" key="2">
    <source>
        <dbReference type="Proteomes" id="UP000257109"/>
    </source>
</evidence>
<organism evidence="1 2">
    <name type="scientific">Mucuna pruriens</name>
    <name type="common">Velvet bean</name>
    <name type="synonym">Dolichos pruriens</name>
    <dbReference type="NCBI Taxonomy" id="157652"/>
    <lineage>
        <taxon>Eukaryota</taxon>
        <taxon>Viridiplantae</taxon>
        <taxon>Streptophyta</taxon>
        <taxon>Embryophyta</taxon>
        <taxon>Tracheophyta</taxon>
        <taxon>Spermatophyta</taxon>
        <taxon>Magnoliopsida</taxon>
        <taxon>eudicotyledons</taxon>
        <taxon>Gunneridae</taxon>
        <taxon>Pentapetalae</taxon>
        <taxon>rosids</taxon>
        <taxon>fabids</taxon>
        <taxon>Fabales</taxon>
        <taxon>Fabaceae</taxon>
        <taxon>Papilionoideae</taxon>
        <taxon>50 kb inversion clade</taxon>
        <taxon>NPAAA clade</taxon>
        <taxon>indigoferoid/millettioid clade</taxon>
        <taxon>Phaseoleae</taxon>
        <taxon>Mucuna</taxon>
    </lineage>
</organism>
<proteinExistence type="predicted"/>
<dbReference type="AlphaFoldDB" id="A0A371GP92"/>
<evidence type="ECO:0000313" key="1">
    <source>
        <dbReference type="EMBL" id="RDX92361.1"/>
    </source>
</evidence>
<feature type="non-terminal residue" evidence="1">
    <location>
        <position position="1"/>
    </location>
</feature>
<name>A0A371GP92_MUCPR</name>
<protein>
    <submittedName>
        <fullName evidence="1">Uncharacterized protein</fullName>
    </submittedName>
</protein>
<reference evidence="1" key="1">
    <citation type="submission" date="2018-05" db="EMBL/GenBank/DDBJ databases">
        <title>Draft genome of Mucuna pruriens seed.</title>
        <authorList>
            <person name="Nnadi N.E."/>
            <person name="Vos R."/>
            <person name="Hasami M.H."/>
            <person name="Devisetty U.K."/>
            <person name="Aguiy J.C."/>
        </authorList>
    </citation>
    <scope>NUCLEOTIDE SEQUENCE [LARGE SCALE GENOMIC DNA]</scope>
    <source>
        <strain evidence="1">JCA_2017</strain>
    </source>
</reference>
<comment type="caution">
    <text evidence="1">The sequence shown here is derived from an EMBL/GenBank/DDBJ whole genome shotgun (WGS) entry which is preliminary data.</text>
</comment>
<keyword evidence="2" id="KW-1185">Reference proteome</keyword>
<dbReference type="Proteomes" id="UP000257109">
    <property type="component" value="Unassembled WGS sequence"/>
</dbReference>
<sequence>MSLFALPNCSGTGGSMRNASYTTDFISGMFSIAAIVISPPEAFTADRISRASRACSFTPARPIHFNTFGKKSFIPPKELKHVANNKLWQASSRVIPNRSASSSTDPEDE</sequence>
<accession>A0A371GP92</accession>
<dbReference type="EMBL" id="QJKJ01004883">
    <property type="protein sequence ID" value="RDX92361.1"/>
    <property type="molecule type" value="Genomic_DNA"/>
</dbReference>